<dbReference type="OrthoDB" id="5073930at2759"/>
<dbReference type="Proteomes" id="UP000510686">
    <property type="component" value="Chromosome 2"/>
</dbReference>
<protein>
    <submittedName>
        <fullName evidence="2">Uncharacterized protein</fullName>
    </submittedName>
</protein>
<organism evidence="2 3">
    <name type="scientific">Metarhizium brunneum</name>
    <dbReference type="NCBI Taxonomy" id="500148"/>
    <lineage>
        <taxon>Eukaryota</taxon>
        <taxon>Fungi</taxon>
        <taxon>Dikarya</taxon>
        <taxon>Ascomycota</taxon>
        <taxon>Pezizomycotina</taxon>
        <taxon>Sordariomycetes</taxon>
        <taxon>Hypocreomycetidae</taxon>
        <taxon>Hypocreales</taxon>
        <taxon>Clavicipitaceae</taxon>
        <taxon>Metarhizium</taxon>
    </lineage>
</organism>
<accession>A0A7D5YXK4</accession>
<feature type="compositionally biased region" description="Acidic residues" evidence="1">
    <location>
        <begin position="168"/>
        <end position="230"/>
    </location>
</feature>
<feature type="region of interest" description="Disordered" evidence="1">
    <location>
        <begin position="161"/>
        <end position="230"/>
    </location>
</feature>
<dbReference type="AlphaFoldDB" id="A0A7D5YXK4"/>
<proteinExistence type="predicted"/>
<evidence type="ECO:0000313" key="3">
    <source>
        <dbReference type="Proteomes" id="UP000510686"/>
    </source>
</evidence>
<dbReference type="GeneID" id="26243894"/>
<dbReference type="KEGG" id="mbrn:26243894"/>
<keyword evidence="3" id="KW-1185">Reference proteome</keyword>
<sequence>MSVEFTLDELVQRSPARFTDQGYVAQRFYTAGKGNDSKETDGLATCIRVAVAGDYGEPEASGDDRFLAHVDDLEDPVLEGFIPLVRTAIENGLHNLRAIMVVPQPGTDADNPDGTNDDQLRQDEIFDLIGTVVDYNNIQIESHDNDKSWRLEIEGNKNFKFGRKMGDVYDDDDEDDDDDDDDDDNDDNDDNDNNDDNDDEDNKYDEDDDDDDDDEDYVDDEDDEDDEDEY</sequence>
<gene>
    <name evidence="2" type="ORF">G6M90_00g031550</name>
</gene>
<name>A0A7D5YXK4_9HYPO</name>
<evidence type="ECO:0000256" key="1">
    <source>
        <dbReference type="SAM" id="MobiDB-lite"/>
    </source>
</evidence>
<reference evidence="2 3" key="1">
    <citation type="submission" date="2020-07" db="EMBL/GenBank/DDBJ databases">
        <title>Telomere length de novo assembly of all 7 chromosomes of the fungus, Metarhizium brunneum, using a novel assembly pipeline.</title>
        <authorList>
            <person name="Saud z."/>
            <person name="Kortsinoglou A."/>
            <person name="Kouvelis V.N."/>
            <person name="Butt T.M."/>
        </authorList>
    </citation>
    <scope>NUCLEOTIDE SEQUENCE [LARGE SCALE GENOMIC DNA]</scope>
    <source>
        <strain evidence="2 3">4556</strain>
    </source>
</reference>
<dbReference type="EMBL" id="CP058933">
    <property type="protein sequence ID" value="QLI68564.1"/>
    <property type="molecule type" value="Genomic_DNA"/>
</dbReference>
<evidence type="ECO:0000313" key="2">
    <source>
        <dbReference type="EMBL" id="QLI68564.1"/>
    </source>
</evidence>
<dbReference type="RefSeq" id="XP_014543093.1">
    <property type="nucleotide sequence ID" value="XM_014687607.1"/>
</dbReference>